<evidence type="ECO:0000256" key="1">
    <source>
        <dbReference type="SAM" id="SignalP"/>
    </source>
</evidence>
<dbReference type="Pfam" id="PF09476">
    <property type="entry name" value="Pilus_CpaD"/>
    <property type="match status" value="1"/>
</dbReference>
<dbReference type="InterPro" id="IPR019027">
    <property type="entry name" value="Pilus_biogenesis_CpaD-related"/>
</dbReference>
<keyword evidence="1" id="KW-0732">Signal</keyword>
<feature type="chain" id="PRO_5037655727" description="Pilus assembly protein CpaD" evidence="1">
    <location>
        <begin position="22"/>
        <end position="220"/>
    </location>
</feature>
<comment type="caution">
    <text evidence="2">The sequence shown here is derived from an EMBL/GenBank/DDBJ whole genome shotgun (WGS) entry which is preliminary data.</text>
</comment>
<reference evidence="2 3" key="1">
    <citation type="journal article" date="2014" name="Int. J. Syst. Evol. Microbiol.">
        <title>Complete genome sequence of Corynebacterium casei LMG S-19264T (=DSM 44701T), isolated from a smear-ripened cheese.</title>
        <authorList>
            <consortium name="US DOE Joint Genome Institute (JGI-PGF)"/>
            <person name="Walter F."/>
            <person name="Albersmeier A."/>
            <person name="Kalinowski J."/>
            <person name="Ruckert C."/>
        </authorList>
    </citation>
    <scope>NUCLEOTIDE SEQUENCE [LARGE SCALE GENOMIC DNA]</scope>
    <source>
        <strain evidence="2 3">KCTC 23968</strain>
    </source>
</reference>
<accession>A0A918NEU9</accession>
<dbReference type="PROSITE" id="PS51257">
    <property type="entry name" value="PROKAR_LIPOPROTEIN"/>
    <property type="match status" value="1"/>
</dbReference>
<dbReference type="Proteomes" id="UP000600865">
    <property type="component" value="Unassembled WGS sequence"/>
</dbReference>
<dbReference type="EMBL" id="BMYV01000001">
    <property type="protein sequence ID" value="GGX65200.1"/>
    <property type="molecule type" value="Genomic_DNA"/>
</dbReference>
<evidence type="ECO:0000313" key="2">
    <source>
        <dbReference type="EMBL" id="GGX65200.1"/>
    </source>
</evidence>
<dbReference type="RefSeq" id="WP_189583322.1">
    <property type="nucleotide sequence ID" value="NZ_BMYV01000001.1"/>
</dbReference>
<gene>
    <name evidence="2" type="ORF">GCM10011309_14330</name>
</gene>
<protein>
    <recommendedName>
        <fullName evidence="4">Pilus assembly protein CpaD</fullName>
    </recommendedName>
</protein>
<sequence length="220" mass="23619">MKKTVLTASCLIALIGVSACAAPSHTMKPAHLRNAVQVAESIERLELYTRPNGMELSARDKLAVSQFLDGYARAGDGPLYINRPASAISGLGTQQAESVIRGLMAQNGMNPTALQTGQYNSKPGDPAPVVVSYRTLRAIPQDCRTMGSLTNSFSNQPHSNFGCFHSANLAAMVTDPRQLLEPYASGQPNAQRRQVIYDKYIEGTITAAAVNPDQKVGEQN</sequence>
<evidence type="ECO:0000313" key="3">
    <source>
        <dbReference type="Proteomes" id="UP000600865"/>
    </source>
</evidence>
<feature type="signal peptide" evidence="1">
    <location>
        <begin position="1"/>
        <end position="21"/>
    </location>
</feature>
<organism evidence="2 3">
    <name type="scientific">Litorimonas cladophorae</name>
    <dbReference type="NCBI Taxonomy" id="1220491"/>
    <lineage>
        <taxon>Bacteria</taxon>
        <taxon>Pseudomonadati</taxon>
        <taxon>Pseudomonadota</taxon>
        <taxon>Alphaproteobacteria</taxon>
        <taxon>Maricaulales</taxon>
        <taxon>Robiginitomaculaceae</taxon>
    </lineage>
</organism>
<keyword evidence="3" id="KW-1185">Reference proteome</keyword>
<dbReference type="AlphaFoldDB" id="A0A918NEU9"/>
<name>A0A918NEU9_9PROT</name>
<proteinExistence type="predicted"/>
<evidence type="ECO:0008006" key="4">
    <source>
        <dbReference type="Google" id="ProtNLM"/>
    </source>
</evidence>